<dbReference type="Pfam" id="PF04998">
    <property type="entry name" value="RNA_pol_Rpb1_5"/>
    <property type="match status" value="1"/>
</dbReference>
<protein>
    <recommendedName>
        <fullName evidence="1">DNA-directed RNA polymerase</fullName>
        <ecNumber evidence="1">2.7.7.6</ecNumber>
    </recommendedName>
</protein>
<dbReference type="PANTHER" id="PTHR19376:SF32">
    <property type="entry name" value="DNA-DIRECTED RNA POLYMERASE III SUBUNIT RPC1"/>
    <property type="match status" value="1"/>
</dbReference>
<dbReference type="GO" id="GO:0006351">
    <property type="term" value="P:DNA-templated transcription"/>
    <property type="evidence" value="ECO:0007669"/>
    <property type="project" value="InterPro"/>
</dbReference>
<dbReference type="GO" id="GO:0000428">
    <property type="term" value="C:DNA-directed RNA polymerase complex"/>
    <property type="evidence" value="ECO:0007669"/>
    <property type="project" value="UniProtKB-KW"/>
</dbReference>
<evidence type="ECO:0000313" key="8">
    <source>
        <dbReference type="EMBL" id="QHU20051.1"/>
    </source>
</evidence>
<evidence type="ECO:0000256" key="3">
    <source>
        <dbReference type="ARBA" id="ARBA00022679"/>
    </source>
</evidence>
<feature type="domain" description="RNA polymerase Rpb1" evidence="7">
    <location>
        <begin position="61"/>
        <end position="379"/>
    </location>
</feature>
<evidence type="ECO:0000256" key="6">
    <source>
        <dbReference type="ARBA" id="ARBA00048552"/>
    </source>
</evidence>
<dbReference type="SUPFAM" id="SSF64484">
    <property type="entry name" value="beta and beta-prime subunits of DNA dependent RNA-polymerase"/>
    <property type="match status" value="1"/>
</dbReference>
<keyword evidence="4" id="KW-0548">Nucleotidyltransferase</keyword>
<keyword evidence="3" id="KW-0808">Transferase</keyword>
<organism evidence="8">
    <name type="scientific">viral metagenome</name>
    <dbReference type="NCBI Taxonomy" id="1070528"/>
    <lineage>
        <taxon>unclassified sequences</taxon>
        <taxon>metagenomes</taxon>
        <taxon>organismal metagenomes</taxon>
    </lineage>
</organism>
<evidence type="ECO:0000256" key="2">
    <source>
        <dbReference type="ARBA" id="ARBA00022478"/>
    </source>
</evidence>
<name>A0A6C0KS86_9ZZZZ</name>
<keyword evidence="5" id="KW-0804">Transcription</keyword>
<dbReference type="PANTHER" id="PTHR19376">
    <property type="entry name" value="DNA-DIRECTED RNA POLYMERASE"/>
    <property type="match status" value="1"/>
</dbReference>
<evidence type="ECO:0000256" key="5">
    <source>
        <dbReference type="ARBA" id="ARBA00023163"/>
    </source>
</evidence>
<dbReference type="EC" id="2.7.7.6" evidence="1"/>
<accession>A0A6C0KS86</accession>
<evidence type="ECO:0000259" key="7">
    <source>
        <dbReference type="Pfam" id="PF04998"/>
    </source>
</evidence>
<evidence type="ECO:0000256" key="1">
    <source>
        <dbReference type="ARBA" id="ARBA00012418"/>
    </source>
</evidence>
<dbReference type="EMBL" id="MN740961">
    <property type="protein sequence ID" value="QHU20051.1"/>
    <property type="molecule type" value="Genomic_DNA"/>
</dbReference>
<reference evidence="8" key="1">
    <citation type="journal article" date="2020" name="Nature">
        <title>Giant virus diversity and host interactions through global metagenomics.</title>
        <authorList>
            <person name="Schulz F."/>
            <person name="Roux S."/>
            <person name="Paez-Espino D."/>
            <person name="Jungbluth S."/>
            <person name="Walsh D.A."/>
            <person name="Denef V.J."/>
            <person name="McMahon K.D."/>
            <person name="Konstantinidis K.T."/>
            <person name="Eloe-Fadrosh E.A."/>
            <person name="Kyrpides N.C."/>
            <person name="Woyke T."/>
        </authorList>
    </citation>
    <scope>NUCLEOTIDE SEQUENCE</scope>
    <source>
        <strain evidence="8">GVMAG-S-3300013014-136</strain>
    </source>
</reference>
<dbReference type="InterPro" id="IPR007081">
    <property type="entry name" value="RNA_pol_Rpb1_5"/>
</dbReference>
<dbReference type="GO" id="GO:0003677">
    <property type="term" value="F:DNA binding"/>
    <property type="evidence" value="ECO:0007669"/>
    <property type="project" value="InterPro"/>
</dbReference>
<comment type="catalytic activity">
    <reaction evidence="6">
        <text>RNA(n) + a ribonucleoside 5'-triphosphate = RNA(n+1) + diphosphate</text>
        <dbReference type="Rhea" id="RHEA:21248"/>
        <dbReference type="Rhea" id="RHEA-COMP:14527"/>
        <dbReference type="Rhea" id="RHEA-COMP:17342"/>
        <dbReference type="ChEBI" id="CHEBI:33019"/>
        <dbReference type="ChEBI" id="CHEBI:61557"/>
        <dbReference type="ChEBI" id="CHEBI:140395"/>
        <dbReference type="EC" id="2.7.7.6"/>
    </reaction>
</comment>
<dbReference type="Gene3D" id="1.10.150.390">
    <property type="match status" value="1"/>
</dbReference>
<sequence>MALVKRLMTEDEIESLLDFIEPQQGIPFEIAMSIVEINKEKFRKNLKTSLVYPKIIPKLKTQMMTMYEMTKIQAGENVGIITAQSFGQFQTQSTLNSFHKAGLSEKTVVSGVSRFSEILDATRNPKGSSCIIHFNSGNDSLQSLRKEISHSIAGITLKDVCDQMTMKLEKTEEPWYEIFDLMYPLKYKEFNSCVSLTVNQKYMYQYSLSLANICKKIEDTYSDLICVHSPLHMRRIDVYIDTSAVRIPEKSMSYVTANNAIEIYIEDVVIPNLEKLLICGIKGITNMFFASEKEKWFVETEGSNFSEVLAHDNVDKTKTITNNIWELYETLGIEAVREYMIEELTASMTGINVCHSRLLVDKMTYNGTIVSISRYAMRSEGSGPLGKASFEETLDNLLNAAVSGERESTDGVSAGIICGKLGKFGTGLCELRIDVKKLMGLPSIIEGVREK</sequence>
<keyword evidence="2" id="KW-0240">DNA-directed RNA polymerase</keyword>
<dbReference type="InterPro" id="IPR045867">
    <property type="entry name" value="DNA-dir_RpoC_beta_prime"/>
</dbReference>
<evidence type="ECO:0000256" key="4">
    <source>
        <dbReference type="ARBA" id="ARBA00022695"/>
    </source>
</evidence>
<dbReference type="AlphaFoldDB" id="A0A6C0KS86"/>
<proteinExistence type="predicted"/>
<dbReference type="GO" id="GO:0003899">
    <property type="term" value="F:DNA-directed RNA polymerase activity"/>
    <property type="evidence" value="ECO:0007669"/>
    <property type="project" value="UniProtKB-EC"/>
</dbReference>